<sequence length="152" mass="16390">MRRVDPGERWGDVVADSDATATEYRDREWTAIAVHPGDVNPVPDAARIDVLLPGPEFNEANEVVGDAAIDAVRVYAAAIDGVEYRLVVAEDGNGEIAVCVPTYLGTAEFDTLRTAADTEGTLALRLRPLDDRDVVEIEVTDPDVFFDATTSA</sequence>
<name>A0ABD5UJW4_9EURY</name>
<dbReference type="InterPro" id="IPR055951">
    <property type="entry name" value="DUF7529"/>
</dbReference>
<keyword evidence="2" id="KW-1185">Reference proteome</keyword>
<organism evidence="1 2">
    <name type="scientific">Halorubrum trueperi</name>
    <dbReference type="NCBI Taxonomy" id="2004704"/>
    <lineage>
        <taxon>Archaea</taxon>
        <taxon>Methanobacteriati</taxon>
        <taxon>Methanobacteriota</taxon>
        <taxon>Stenosarchaea group</taxon>
        <taxon>Halobacteria</taxon>
        <taxon>Halobacteriales</taxon>
        <taxon>Haloferacaceae</taxon>
        <taxon>Halorubrum</taxon>
    </lineage>
</organism>
<proteinExistence type="predicted"/>
<reference evidence="1 2" key="1">
    <citation type="journal article" date="2019" name="Int. J. Syst. Evol. Microbiol.">
        <title>The Global Catalogue of Microorganisms (GCM) 10K type strain sequencing project: providing services to taxonomists for standard genome sequencing and annotation.</title>
        <authorList>
            <consortium name="The Broad Institute Genomics Platform"/>
            <consortium name="The Broad Institute Genome Sequencing Center for Infectious Disease"/>
            <person name="Wu L."/>
            <person name="Ma J."/>
        </authorList>
    </citation>
    <scope>NUCLEOTIDE SEQUENCE [LARGE SCALE GENOMIC DNA]</scope>
    <source>
        <strain evidence="1 2">Y73</strain>
    </source>
</reference>
<dbReference type="Pfam" id="PF24373">
    <property type="entry name" value="DUF7529"/>
    <property type="match status" value="1"/>
</dbReference>
<accession>A0ABD5UJW4</accession>
<dbReference type="EMBL" id="JBHSXI010000001">
    <property type="protein sequence ID" value="MFC6887577.1"/>
    <property type="molecule type" value="Genomic_DNA"/>
</dbReference>
<protein>
    <submittedName>
        <fullName evidence="1">Uncharacterized protein</fullName>
    </submittedName>
</protein>
<dbReference type="Proteomes" id="UP001596333">
    <property type="component" value="Unassembled WGS sequence"/>
</dbReference>
<dbReference type="AlphaFoldDB" id="A0ABD5UJW4"/>
<dbReference type="RefSeq" id="WP_379763771.1">
    <property type="nucleotide sequence ID" value="NZ_JBHSXI010000001.1"/>
</dbReference>
<evidence type="ECO:0000313" key="2">
    <source>
        <dbReference type="Proteomes" id="UP001596333"/>
    </source>
</evidence>
<evidence type="ECO:0000313" key="1">
    <source>
        <dbReference type="EMBL" id="MFC6887577.1"/>
    </source>
</evidence>
<gene>
    <name evidence="1" type="ORF">ACFQEY_00700</name>
</gene>
<comment type="caution">
    <text evidence="1">The sequence shown here is derived from an EMBL/GenBank/DDBJ whole genome shotgun (WGS) entry which is preliminary data.</text>
</comment>